<dbReference type="SMART" id="SM00198">
    <property type="entry name" value="SCP"/>
    <property type="match status" value="1"/>
</dbReference>
<keyword evidence="4" id="KW-1185">Reference proteome</keyword>
<dbReference type="InterPro" id="IPR014044">
    <property type="entry name" value="CAP_dom"/>
</dbReference>
<evidence type="ECO:0000256" key="1">
    <source>
        <dbReference type="SAM" id="SignalP"/>
    </source>
</evidence>
<dbReference type="AlphaFoldDB" id="A0AAE1YA96"/>
<evidence type="ECO:0000313" key="3">
    <source>
        <dbReference type="EMBL" id="KAK4426427.1"/>
    </source>
</evidence>
<proteinExistence type="predicted"/>
<gene>
    <name evidence="3" type="ORF">Salat_1411300</name>
</gene>
<dbReference type="InterPro" id="IPR001283">
    <property type="entry name" value="CRISP-related"/>
</dbReference>
<protein>
    <submittedName>
        <fullName evidence="3">Pathogenesis-related protein 1</fullName>
    </submittedName>
</protein>
<dbReference type="Gene3D" id="3.40.33.10">
    <property type="entry name" value="CAP"/>
    <property type="match status" value="1"/>
</dbReference>
<dbReference type="InterPro" id="IPR035940">
    <property type="entry name" value="CAP_sf"/>
</dbReference>
<name>A0AAE1YA96_9LAMI</name>
<accession>A0AAE1YA96</accession>
<reference evidence="3" key="1">
    <citation type="submission" date="2020-06" db="EMBL/GenBank/DDBJ databases">
        <authorList>
            <person name="Li T."/>
            <person name="Hu X."/>
            <person name="Zhang T."/>
            <person name="Song X."/>
            <person name="Zhang H."/>
            <person name="Dai N."/>
            <person name="Sheng W."/>
            <person name="Hou X."/>
            <person name="Wei L."/>
        </authorList>
    </citation>
    <scope>NUCLEOTIDE SEQUENCE</scope>
    <source>
        <strain evidence="3">3651</strain>
        <tissue evidence="3">Leaf</tissue>
    </source>
</reference>
<dbReference type="Proteomes" id="UP001293254">
    <property type="component" value="Unassembled WGS sequence"/>
</dbReference>
<dbReference type="PRINTS" id="PR00837">
    <property type="entry name" value="V5TPXLIKE"/>
</dbReference>
<feature type="signal peptide" evidence="1">
    <location>
        <begin position="1"/>
        <end position="23"/>
    </location>
</feature>
<organism evidence="3 4">
    <name type="scientific">Sesamum alatum</name>
    <dbReference type="NCBI Taxonomy" id="300844"/>
    <lineage>
        <taxon>Eukaryota</taxon>
        <taxon>Viridiplantae</taxon>
        <taxon>Streptophyta</taxon>
        <taxon>Embryophyta</taxon>
        <taxon>Tracheophyta</taxon>
        <taxon>Spermatophyta</taxon>
        <taxon>Magnoliopsida</taxon>
        <taxon>eudicotyledons</taxon>
        <taxon>Gunneridae</taxon>
        <taxon>Pentapetalae</taxon>
        <taxon>asterids</taxon>
        <taxon>lamiids</taxon>
        <taxon>Lamiales</taxon>
        <taxon>Pedaliaceae</taxon>
        <taxon>Sesamum</taxon>
    </lineage>
</organism>
<evidence type="ECO:0000259" key="2">
    <source>
        <dbReference type="SMART" id="SM00198"/>
    </source>
</evidence>
<feature type="chain" id="PRO_5042043120" evidence="1">
    <location>
        <begin position="24"/>
        <end position="182"/>
    </location>
</feature>
<keyword evidence="1" id="KW-0732">Signal</keyword>
<reference evidence="3" key="2">
    <citation type="journal article" date="2024" name="Plant">
        <title>Genomic evolution and insights into agronomic trait innovations of Sesamum species.</title>
        <authorList>
            <person name="Miao H."/>
            <person name="Wang L."/>
            <person name="Qu L."/>
            <person name="Liu H."/>
            <person name="Sun Y."/>
            <person name="Le M."/>
            <person name="Wang Q."/>
            <person name="Wei S."/>
            <person name="Zheng Y."/>
            <person name="Lin W."/>
            <person name="Duan Y."/>
            <person name="Cao H."/>
            <person name="Xiong S."/>
            <person name="Wang X."/>
            <person name="Wei L."/>
            <person name="Li C."/>
            <person name="Ma Q."/>
            <person name="Ju M."/>
            <person name="Zhao R."/>
            <person name="Li G."/>
            <person name="Mu C."/>
            <person name="Tian Q."/>
            <person name="Mei H."/>
            <person name="Zhang T."/>
            <person name="Gao T."/>
            <person name="Zhang H."/>
        </authorList>
    </citation>
    <scope>NUCLEOTIDE SEQUENCE</scope>
    <source>
        <strain evidence="3">3651</strain>
    </source>
</reference>
<dbReference type="EMBL" id="JACGWO010000005">
    <property type="protein sequence ID" value="KAK4426427.1"/>
    <property type="molecule type" value="Genomic_DNA"/>
</dbReference>
<feature type="domain" description="SCP" evidence="2">
    <location>
        <begin position="31"/>
        <end position="178"/>
    </location>
</feature>
<dbReference type="SUPFAM" id="SSF55797">
    <property type="entry name" value="PR-1-like"/>
    <property type="match status" value="1"/>
</dbReference>
<dbReference type="PANTHER" id="PTHR10334">
    <property type="entry name" value="CYSTEINE-RICH SECRETORY PROTEIN-RELATED"/>
    <property type="match status" value="1"/>
</dbReference>
<evidence type="ECO:0000313" key="4">
    <source>
        <dbReference type="Proteomes" id="UP001293254"/>
    </source>
</evidence>
<comment type="caution">
    <text evidence="3">The sequence shown here is derived from an EMBL/GenBank/DDBJ whole genome shotgun (WGS) entry which is preliminary data.</text>
</comment>
<sequence length="182" mass="20344">MTRILQLPFLALLSLFHIPSSLGVPATDLDGVIDEYLRVNIHRAEVDVPPLTWNASLAVVASDLADELADRYSPSNAPLHHGGFGVTSYISCYDTLPSSERAVWGWYQEKAAYNYTTNSCAENQKCSDYTQMVWKNSTEFGCSLWRRCYEPSCFPPEATFAFPALFVCVYSPPGNIIGQRPY</sequence>
<dbReference type="Pfam" id="PF00188">
    <property type="entry name" value="CAP"/>
    <property type="match status" value="1"/>
</dbReference>